<dbReference type="InterPro" id="IPR007038">
    <property type="entry name" value="HupE_UreJ"/>
</dbReference>
<keyword evidence="1" id="KW-0472">Membrane</keyword>
<keyword evidence="4" id="KW-1185">Reference proteome</keyword>
<dbReference type="Pfam" id="PF04955">
    <property type="entry name" value="HupE_UreJ"/>
    <property type="match status" value="1"/>
</dbReference>
<evidence type="ECO:0000256" key="2">
    <source>
        <dbReference type="SAM" id="SignalP"/>
    </source>
</evidence>
<name>A0A511QSZ8_9VIBR</name>
<feature type="signal peptide" evidence="2">
    <location>
        <begin position="1"/>
        <end position="19"/>
    </location>
</feature>
<organism evidence="3 4">
    <name type="scientific">Vibrio superstes NBRC 103154</name>
    <dbReference type="NCBI Taxonomy" id="1219062"/>
    <lineage>
        <taxon>Bacteria</taxon>
        <taxon>Pseudomonadati</taxon>
        <taxon>Pseudomonadota</taxon>
        <taxon>Gammaproteobacteria</taxon>
        <taxon>Vibrionales</taxon>
        <taxon>Vibrionaceae</taxon>
        <taxon>Vibrio</taxon>
    </lineage>
</organism>
<dbReference type="OrthoDB" id="9808192at2"/>
<comment type="caution">
    <text evidence="3">The sequence shown here is derived from an EMBL/GenBank/DDBJ whole genome shotgun (WGS) entry which is preliminary data.</text>
</comment>
<gene>
    <name evidence="3" type="primary">hupE</name>
    <name evidence="3" type="ORF">VSU01S_27150</name>
</gene>
<dbReference type="Proteomes" id="UP000321113">
    <property type="component" value="Unassembled WGS sequence"/>
</dbReference>
<dbReference type="PIRSF" id="PIRSF016919">
    <property type="entry name" value="HupE_UreJ"/>
    <property type="match status" value="1"/>
</dbReference>
<feature type="transmembrane region" description="Helical" evidence="1">
    <location>
        <begin position="82"/>
        <end position="101"/>
    </location>
</feature>
<dbReference type="EMBL" id="BJXK01000011">
    <property type="protein sequence ID" value="GEM80470.1"/>
    <property type="molecule type" value="Genomic_DNA"/>
</dbReference>
<reference evidence="3 4" key="1">
    <citation type="submission" date="2019-07" db="EMBL/GenBank/DDBJ databases">
        <title>Whole genome shotgun sequence of Vibrio superstes NBRC 103154.</title>
        <authorList>
            <person name="Hosoyama A."/>
            <person name="Uohara A."/>
            <person name="Ohji S."/>
            <person name="Ichikawa N."/>
        </authorList>
    </citation>
    <scope>NUCLEOTIDE SEQUENCE [LARGE SCALE GENOMIC DNA]</scope>
    <source>
        <strain evidence="3 4">NBRC 103154</strain>
    </source>
</reference>
<evidence type="ECO:0000313" key="3">
    <source>
        <dbReference type="EMBL" id="GEM80470.1"/>
    </source>
</evidence>
<keyword evidence="1" id="KW-0812">Transmembrane</keyword>
<accession>A0A511QSZ8</accession>
<keyword evidence="2" id="KW-0732">Signal</keyword>
<dbReference type="RefSeq" id="WP_119010223.1">
    <property type="nucleotide sequence ID" value="NZ_BJXK01000011.1"/>
</dbReference>
<feature type="transmembrane region" description="Helical" evidence="1">
    <location>
        <begin position="142"/>
        <end position="160"/>
    </location>
</feature>
<protein>
    <submittedName>
        <fullName evidence="3">Urease accessory protein UreJ</fullName>
    </submittedName>
</protein>
<sequence>MRILILLSSFFSCSVLAHSAESTAEFLQGIAHPMSGMDHLLAMLAVGVLSSRFGGATIWQIPAAFIASMLVGLYLGESGFSLPSYQLGIAFSLVLLGLFLLRPGTPSLLLILISVLVFGLFHGYAHGIEIGGLINPEGFRKGFFMGSVIIHVVGVMLGLVPRQYKGFHQVMTLSGVVYISIGLFGFYEGWV</sequence>
<evidence type="ECO:0000256" key="1">
    <source>
        <dbReference type="SAM" id="Phobius"/>
    </source>
</evidence>
<dbReference type="AlphaFoldDB" id="A0A511QSZ8"/>
<proteinExistence type="predicted"/>
<feature type="transmembrane region" description="Helical" evidence="1">
    <location>
        <begin position="56"/>
        <end position="76"/>
    </location>
</feature>
<keyword evidence="1" id="KW-1133">Transmembrane helix</keyword>
<evidence type="ECO:0000313" key="4">
    <source>
        <dbReference type="Proteomes" id="UP000321113"/>
    </source>
</evidence>
<feature type="chain" id="PRO_5021876670" evidence="2">
    <location>
        <begin position="20"/>
        <end position="191"/>
    </location>
</feature>
<feature type="transmembrane region" description="Helical" evidence="1">
    <location>
        <begin position="167"/>
        <end position="187"/>
    </location>
</feature>
<feature type="transmembrane region" description="Helical" evidence="1">
    <location>
        <begin position="108"/>
        <end position="127"/>
    </location>
</feature>